<sequence length="88" mass="10204">MSSVKKINNGSIDTELKLKELIENIRNNYRDNLKELCDDNIVSIIQFIKNVDLIIKQNKLIAISNKLRPPCLTPPCQYNYKIINNETN</sequence>
<proteinExistence type="predicted"/>
<organism evidence="1">
    <name type="scientific">viral metagenome</name>
    <dbReference type="NCBI Taxonomy" id="1070528"/>
    <lineage>
        <taxon>unclassified sequences</taxon>
        <taxon>metagenomes</taxon>
        <taxon>organismal metagenomes</taxon>
    </lineage>
</organism>
<name>A0A6C0EN48_9ZZZZ</name>
<dbReference type="EMBL" id="MN738902">
    <property type="protein sequence ID" value="QHT30467.1"/>
    <property type="molecule type" value="Genomic_DNA"/>
</dbReference>
<dbReference type="AlphaFoldDB" id="A0A6C0EN48"/>
<reference evidence="1" key="1">
    <citation type="journal article" date="2020" name="Nature">
        <title>Giant virus diversity and host interactions through global metagenomics.</title>
        <authorList>
            <person name="Schulz F."/>
            <person name="Roux S."/>
            <person name="Paez-Espino D."/>
            <person name="Jungbluth S."/>
            <person name="Walsh D.A."/>
            <person name="Denef V.J."/>
            <person name="McMahon K.D."/>
            <person name="Konstantinidis K.T."/>
            <person name="Eloe-Fadrosh E.A."/>
            <person name="Kyrpides N.C."/>
            <person name="Woyke T."/>
        </authorList>
    </citation>
    <scope>NUCLEOTIDE SEQUENCE</scope>
    <source>
        <strain evidence="1">GVMAG-M-3300009151-35</strain>
    </source>
</reference>
<protein>
    <submittedName>
        <fullName evidence="1">Uncharacterized protein</fullName>
    </submittedName>
</protein>
<accession>A0A6C0EN48</accession>
<evidence type="ECO:0000313" key="1">
    <source>
        <dbReference type="EMBL" id="QHT30467.1"/>
    </source>
</evidence>